<evidence type="ECO:0000313" key="7">
    <source>
        <dbReference type="Proteomes" id="UP001175261"/>
    </source>
</evidence>
<dbReference type="Pfam" id="PF00011">
    <property type="entry name" value="HSP20"/>
    <property type="match status" value="1"/>
</dbReference>
<dbReference type="InterPro" id="IPR002068">
    <property type="entry name" value="A-crystallin/Hsp20_dom"/>
</dbReference>
<feature type="compositionally biased region" description="Basic residues" evidence="4">
    <location>
        <begin position="175"/>
        <end position="185"/>
    </location>
</feature>
<dbReference type="EMBL" id="JAPDFR010000001">
    <property type="protein sequence ID" value="KAK0392696.1"/>
    <property type="molecule type" value="Genomic_DNA"/>
</dbReference>
<comment type="caution">
    <text evidence="6">The sequence shown here is derived from an EMBL/GenBank/DDBJ whole genome shotgun (WGS) entry which is preliminary data.</text>
</comment>
<gene>
    <name evidence="6" type="ORF">NLU13_2191</name>
</gene>
<comment type="similarity">
    <text evidence="2 3">Belongs to the small heat shock protein (HSP20) family.</text>
</comment>
<evidence type="ECO:0000313" key="6">
    <source>
        <dbReference type="EMBL" id="KAK0392696.1"/>
    </source>
</evidence>
<evidence type="ECO:0000256" key="2">
    <source>
        <dbReference type="PROSITE-ProRule" id="PRU00285"/>
    </source>
</evidence>
<keyword evidence="7" id="KW-1185">Reference proteome</keyword>
<reference evidence="6" key="1">
    <citation type="submission" date="2022-10" db="EMBL/GenBank/DDBJ databases">
        <title>Determination and structural analysis of whole genome sequence of Sarocladium strictum F4-1.</title>
        <authorList>
            <person name="Hu L."/>
            <person name="Jiang Y."/>
        </authorList>
    </citation>
    <scope>NUCLEOTIDE SEQUENCE</scope>
    <source>
        <strain evidence="6">F4-1</strain>
    </source>
</reference>
<organism evidence="6 7">
    <name type="scientific">Sarocladium strictum</name>
    <name type="common">Black bundle disease fungus</name>
    <name type="synonym">Acremonium strictum</name>
    <dbReference type="NCBI Taxonomy" id="5046"/>
    <lineage>
        <taxon>Eukaryota</taxon>
        <taxon>Fungi</taxon>
        <taxon>Dikarya</taxon>
        <taxon>Ascomycota</taxon>
        <taxon>Pezizomycotina</taxon>
        <taxon>Sordariomycetes</taxon>
        <taxon>Hypocreomycetidae</taxon>
        <taxon>Hypocreales</taxon>
        <taxon>Sarocladiaceae</taxon>
        <taxon>Sarocladium</taxon>
    </lineage>
</organism>
<dbReference type="CDD" id="cd06464">
    <property type="entry name" value="ACD_sHsps-like"/>
    <property type="match status" value="1"/>
</dbReference>
<dbReference type="AlphaFoldDB" id="A0AA39GT74"/>
<dbReference type="Gene3D" id="2.60.40.790">
    <property type="match status" value="1"/>
</dbReference>
<feature type="region of interest" description="Disordered" evidence="4">
    <location>
        <begin position="26"/>
        <end position="193"/>
    </location>
</feature>
<dbReference type="InterPro" id="IPR008978">
    <property type="entry name" value="HSP20-like_chaperone"/>
</dbReference>
<dbReference type="PANTHER" id="PTHR11527">
    <property type="entry name" value="HEAT-SHOCK PROTEIN 20 FAMILY MEMBER"/>
    <property type="match status" value="1"/>
</dbReference>
<evidence type="ECO:0000259" key="5">
    <source>
        <dbReference type="PROSITE" id="PS01031"/>
    </source>
</evidence>
<evidence type="ECO:0000256" key="4">
    <source>
        <dbReference type="SAM" id="MobiDB-lite"/>
    </source>
</evidence>
<accession>A0AA39GT74</accession>
<sequence length="363" mass="40060">MAYQHPDPFWDFVRNFDLNGATSNGNGPSPEFLRGFPFFHPAHADPGSHHPHHHGHDRRGGRGRGHRHGPHHGPRGPPPHAWAGPFAWADWTNPNHEGAPWFQQQQQQDNPAQPTEQQAASAPAAETAQASQQEKEKPGSPETLMSDSDMPDPAEVTPDEDEQPDTNNHQVPPHPRGHCRRGGGRRCREREGRRAAHQAPFDLSALFANLPAHPLFQNIQSHIANAAQAAAAANSSSTPSSHFTPPLDLFNTPSAYVLHLSIPGAQKSDIGVDWDPERNVLRVAGVVHRPGDEEFLRTAVQSERMVGEFEREIRLPPKTLDDGAREDEIDADGITAKMEDGVLVVTVPKAEKEWTEIRKVDIE</sequence>
<proteinExistence type="inferred from homology"/>
<dbReference type="Proteomes" id="UP001175261">
    <property type="component" value="Unassembled WGS sequence"/>
</dbReference>
<feature type="compositionally biased region" description="Acidic residues" evidence="4">
    <location>
        <begin position="149"/>
        <end position="164"/>
    </location>
</feature>
<feature type="domain" description="SHSP" evidence="5">
    <location>
        <begin position="238"/>
        <end position="363"/>
    </location>
</feature>
<dbReference type="SUPFAM" id="SSF49764">
    <property type="entry name" value="HSP20-like chaperones"/>
    <property type="match status" value="1"/>
</dbReference>
<feature type="compositionally biased region" description="Basic residues" evidence="4">
    <location>
        <begin position="49"/>
        <end position="74"/>
    </location>
</feature>
<protein>
    <recommendedName>
        <fullName evidence="5">SHSP domain-containing protein</fullName>
    </recommendedName>
</protein>
<evidence type="ECO:0000256" key="1">
    <source>
        <dbReference type="ARBA" id="ARBA00023016"/>
    </source>
</evidence>
<dbReference type="InterPro" id="IPR031107">
    <property type="entry name" value="Small_HSP"/>
</dbReference>
<dbReference type="PROSITE" id="PS01031">
    <property type="entry name" value="SHSP"/>
    <property type="match status" value="1"/>
</dbReference>
<evidence type="ECO:0000256" key="3">
    <source>
        <dbReference type="RuleBase" id="RU003616"/>
    </source>
</evidence>
<keyword evidence="1" id="KW-0346">Stress response</keyword>
<feature type="compositionally biased region" description="Low complexity" evidence="4">
    <location>
        <begin position="100"/>
        <end position="132"/>
    </location>
</feature>
<name>A0AA39GT74_SARSR</name>